<dbReference type="RefSeq" id="WP_345168448.1">
    <property type="nucleotide sequence ID" value="NZ_BAABGX010000003.1"/>
</dbReference>
<evidence type="ECO:0000313" key="4">
    <source>
        <dbReference type="EMBL" id="GAA4313016.1"/>
    </source>
</evidence>
<evidence type="ECO:0000259" key="3">
    <source>
        <dbReference type="Pfam" id="PF13568"/>
    </source>
</evidence>
<organism evidence="4 5">
    <name type="scientific">Nibribacter koreensis</name>
    <dbReference type="NCBI Taxonomy" id="1084519"/>
    <lineage>
        <taxon>Bacteria</taxon>
        <taxon>Pseudomonadati</taxon>
        <taxon>Bacteroidota</taxon>
        <taxon>Cytophagia</taxon>
        <taxon>Cytophagales</taxon>
        <taxon>Hymenobacteraceae</taxon>
        <taxon>Nibribacter</taxon>
    </lineage>
</organism>
<keyword evidence="2" id="KW-0472">Membrane</keyword>
<protein>
    <recommendedName>
        <fullName evidence="3">Outer membrane protein beta-barrel domain-containing protein</fullName>
    </recommendedName>
</protein>
<dbReference type="EMBL" id="BAABGX010000003">
    <property type="protein sequence ID" value="GAA4313016.1"/>
    <property type="molecule type" value="Genomic_DNA"/>
</dbReference>
<reference evidence="5" key="1">
    <citation type="journal article" date="2019" name="Int. J. Syst. Evol. Microbiol.">
        <title>The Global Catalogue of Microorganisms (GCM) 10K type strain sequencing project: providing services to taxonomists for standard genome sequencing and annotation.</title>
        <authorList>
            <consortium name="The Broad Institute Genomics Platform"/>
            <consortium name="The Broad Institute Genome Sequencing Center for Infectious Disease"/>
            <person name="Wu L."/>
            <person name="Ma J."/>
        </authorList>
    </citation>
    <scope>NUCLEOTIDE SEQUENCE [LARGE SCALE GENOMIC DNA]</scope>
    <source>
        <strain evidence="5">JCM 17917</strain>
    </source>
</reference>
<evidence type="ECO:0000256" key="2">
    <source>
        <dbReference type="SAM" id="Phobius"/>
    </source>
</evidence>
<keyword evidence="2" id="KW-0812">Transmembrane</keyword>
<comment type="caution">
    <text evidence="4">The sequence shown here is derived from an EMBL/GenBank/DDBJ whole genome shotgun (WGS) entry which is preliminary data.</text>
</comment>
<dbReference type="SUPFAM" id="SSF56925">
    <property type="entry name" value="OMPA-like"/>
    <property type="match status" value="1"/>
</dbReference>
<keyword evidence="2" id="KW-1133">Transmembrane helix</keyword>
<feature type="compositionally biased region" description="Polar residues" evidence="1">
    <location>
        <begin position="98"/>
        <end position="113"/>
    </location>
</feature>
<dbReference type="Proteomes" id="UP001501844">
    <property type="component" value="Unassembled WGS sequence"/>
</dbReference>
<name>A0ABP8FY21_9BACT</name>
<evidence type="ECO:0000256" key="1">
    <source>
        <dbReference type="SAM" id="MobiDB-lite"/>
    </source>
</evidence>
<dbReference type="Pfam" id="PF13568">
    <property type="entry name" value="OMP_b-brl_2"/>
    <property type="match status" value="1"/>
</dbReference>
<feature type="compositionally biased region" description="Polar residues" evidence="1">
    <location>
        <begin position="140"/>
        <end position="154"/>
    </location>
</feature>
<dbReference type="Gene3D" id="2.40.160.20">
    <property type="match status" value="1"/>
</dbReference>
<dbReference type="InterPro" id="IPR011250">
    <property type="entry name" value="OMP/PagP_B-barrel"/>
</dbReference>
<feature type="transmembrane region" description="Helical" evidence="2">
    <location>
        <begin position="55"/>
        <end position="76"/>
    </location>
</feature>
<feature type="domain" description="Outer membrane protein beta-barrel" evidence="3">
    <location>
        <begin position="342"/>
        <end position="531"/>
    </location>
</feature>
<proteinExistence type="predicted"/>
<keyword evidence="5" id="KW-1185">Reference proteome</keyword>
<dbReference type="InterPro" id="IPR025665">
    <property type="entry name" value="Beta-barrel_OMP_2"/>
</dbReference>
<evidence type="ECO:0000313" key="5">
    <source>
        <dbReference type="Proteomes" id="UP001501844"/>
    </source>
</evidence>
<feature type="region of interest" description="Disordered" evidence="1">
    <location>
        <begin position="93"/>
        <end position="179"/>
    </location>
</feature>
<sequence>MKESSGEDNKRNRRVEDVFRDGFEGAQVPPPARLWDNLDQALENQELKHYRTQAFWYRSVAAACLLLLLTAGAYLWQQDQSLFGTNEGHLAKAPAAKSTPSEGASGVNQNAINKSGEEESTKESSVFGSNPGKQAKNEMASHQSVERTTNSLPSRQEDKKQSRPLSAETGRMANSQEKINTGAVTLGSRGEANPAALAISATNPKADGAGKAAEAAIRNDESSSMASASVMALESFKTNSSLATTKAGTAVSADSLMNTRVATVLYQGEGNNLQMAKVDVEPTPALPEEKKKTTLKGWMVSLSYTPLYAYAPIAVAEAPSREGIRMSAEQQQMYEQYDQALQEYRESYSPAYSYSAKLGAGYQLNDHWQIETGFLYGHNEATTTHSFLITKADNVMRINSAVPRVNRPEPIVKVAFEPELVNNLEAVTPTERYQTKYKYQQIGVPLRIAYHKSISKVFAFVSGGVNLNLLLNNRIESDNQDVQAKRYHYKDEASPFRAWQWAAATSAGIGYQVNRKMSLTVAPELTYSFSSALKESQTQADPYQVGVSIGGKYRLSK</sequence>
<gene>
    <name evidence="4" type="ORF">GCM10023183_32320</name>
</gene>
<accession>A0ABP8FY21</accession>